<evidence type="ECO:0000256" key="1">
    <source>
        <dbReference type="ARBA" id="ARBA00001911"/>
    </source>
</evidence>
<evidence type="ECO:0000259" key="7">
    <source>
        <dbReference type="Pfam" id="PF01761"/>
    </source>
</evidence>
<keyword evidence="10" id="KW-1185">Reference proteome</keyword>
<gene>
    <name evidence="9" type="ORF">B5M42_07230</name>
</gene>
<organism evidence="9 10">
    <name type="scientific">Paenibacillus athensensis</name>
    <dbReference type="NCBI Taxonomy" id="1967502"/>
    <lineage>
        <taxon>Bacteria</taxon>
        <taxon>Bacillati</taxon>
        <taxon>Bacillota</taxon>
        <taxon>Bacilli</taxon>
        <taxon>Bacillales</taxon>
        <taxon>Paenibacillaceae</taxon>
        <taxon>Paenibacillus</taxon>
    </lineage>
</organism>
<sequence length="395" mass="42865">MDARGTNARKTDKQRRWMMKSRKVQFGPFAYDFVSGEGSLDALPGWLADKPYDRFVLIADTGIPDWIVARTKAVFAAVAPADVLRFAPGESCKNLTTVQELAEQTIALGADRRTAIVALGGGVTGNVAGIVAGLLFRGLPLLHIPTTLMAASDSVLSLKQAVNLQAGKNLAGFYYTPQLVCVELSFLEALPAREVRAGMCELVKNLLTIKPGHIPALQPLLRTDNVYSAEELQTFIDFCIDAKTAVMRDDPYEKKEALVLEYGHTIGHALELVSDGEFVHGECVAFGMRCAARIARRIGLLAPAEVEQHDRLIDAIGVDIRPSAELLPGIEAYMKKDNKRGYRQAESGKTALILLSGLGELARDGEAYVTLVDNKLILEVIEEQLVATKSAVMGT</sequence>
<dbReference type="AlphaFoldDB" id="A0A4Y8Q7C8"/>
<dbReference type="Proteomes" id="UP000298246">
    <property type="component" value="Unassembled WGS sequence"/>
</dbReference>
<dbReference type="Gene3D" id="1.20.1090.10">
    <property type="entry name" value="Dehydroquinate synthase-like - alpha domain"/>
    <property type="match status" value="1"/>
</dbReference>
<dbReference type="Pfam" id="PF24621">
    <property type="entry name" value="DHQS_C"/>
    <property type="match status" value="1"/>
</dbReference>
<evidence type="ECO:0000256" key="5">
    <source>
        <dbReference type="ARBA" id="ARBA00023239"/>
    </source>
</evidence>
<dbReference type="EMBL" id="MYFO01000007">
    <property type="protein sequence ID" value="TFE89249.1"/>
    <property type="molecule type" value="Genomic_DNA"/>
</dbReference>
<evidence type="ECO:0000259" key="8">
    <source>
        <dbReference type="Pfam" id="PF24621"/>
    </source>
</evidence>
<keyword evidence="5" id="KW-0456">Lyase</keyword>
<dbReference type="GO" id="GO:0009073">
    <property type="term" value="P:aromatic amino acid family biosynthetic process"/>
    <property type="evidence" value="ECO:0007669"/>
    <property type="project" value="InterPro"/>
</dbReference>
<keyword evidence="3" id="KW-0479">Metal-binding</keyword>
<feature type="domain" description="3-dehydroquinate synthase C-terminal" evidence="8">
    <location>
        <begin position="198"/>
        <end position="339"/>
    </location>
</feature>
<feature type="domain" description="3-dehydroquinate synthase N-terminal" evidence="7">
    <location>
        <begin position="86"/>
        <end position="196"/>
    </location>
</feature>
<name>A0A4Y8Q7C8_9BACL</name>
<dbReference type="PIRSF" id="PIRSF001455">
    <property type="entry name" value="DHQ_synth"/>
    <property type="match status" value="1"/>
</dbReference>
<dbReference type="InterPro" id="IPR056179">
    <property type="entry name" value="DHQS_C"/>
</dbReference>
<protein>
    <submittedName>
        <fullName evidence="9">Uncharacterized protein</fullName>
    </submittedName>
</protein>
<dbReference type="Pfam" id="PF01761">
    <property type="entry name" value="DHQ_synthase"/>
    <property type="match status" value="1"/>
</dbReference>
<dbReference type="InterPro" id="IPR030963">
    <property type="entry name" value="DHQ_synth_fam"/>
</dbReference>
<evidence type="ECO:0000256" key="4">
    <source>
        <dbReference type="ARBA" id="ARBA00023027"/>
    </source>
</evidence>
<evidence type="ECO:0000256" key="2">
    <source>
        <dbReference type="ARBA" id="ARBA00001941"/>
    </source>
</evidence>
<comment type="cofactor">
    <cofactor evidence="1">
        <name>NAD(+)</name>
        <dbReference type="ChEBI" id="CHEBI:57540"/>
    </cofactor>
</comment>
<dbReference type="InterPro" id="IPR050071">
    <property type="entry name" value="Dehydroquinate_synthase"/>
</dbReference>
<proteinExistence type="predicted"/>
<accession>A0A4Y8Q7C8</accession>
<dbReference type="GO" id="GO:0003856">
    <property type="term" value="F:3-dehydroquinate synthase activity"/>
    <property type="evidence" value="ECO:0007669"/>
    <property type="project" value="TreeGrafter"/>
</dbReference>
<reference evidence="9 10" key="1">
    <citation type="submission" date="2017-03" db="EMBL/GenBank/DDBJ databases">
        <title>Isolation of Levoglucosan Utilizing Bacteria.</title>
        <authorList>
            <person name="Arya A.S."/>
        </authorList>
    </citation>
    <scope>NUCLEOTIDE SEQUENCE [LARGE SCALE GENOMIC DNA]</scope>
    <source>
        <strain evidence="9 10">MEC069</strain>
    </source>
</reference>
<keyword evidence="4" id="KW-0520">NAD</keyword>
<dbReference type="GO" id="GO:0046872">
    <property type="term" value="F:metal ion binding"/>
    <property type="evidence" value="ECO:0007669"/>
    <property type="project" value="UniProtKB-KW"/>
</dbReference>
<dbReference type="PANTHER" id="PTHR43622:SF1">
    <property type="entry name" value="3-DEHYDROQUINATE SYNTHASE"/>
    <property type="match status" value="1"/>
</dbReference>
<comment type="caution">
    <text evidence="9">The sequence shown here is derived from an EMBL/GenBank/DDBJ whole genome shotgun (WGS) entry which is preliminary data.</text>
</comment>
<evidence type="ECO:0000256" key="6">
    <source>
        <dbReference type="ARBA" id="ARBA00023285"/>
    </source>
</evidence>
<dbReference type="PANTHER" id="PTHR43622">
    <property type="entry name" value="3-DEHYDROQUINATE SYNTHASE"/>
    <property type="match status" value="1"/>
</dbReference>
<evidence type="ECO:0000313" key="10">
    <source>
        <dbReference type="Proteomes" id="UP000298246"/>
    </source>
</evidence>
<evidence type="ECO:0000313" key="9">
    <source>
        <dbReference type="EMBL" id="TFE89249.1"/>
    </source>
</evidence>
<keyword evidence="6" id="KW-0170">Cobalt</keyword>
<dbReference type="SUPFAM" id="SSF56796">
    <property type="entry name" value="Dehydroquinate synthase-like"/>
    <property type="match status" value="1"/>
</dbReference>
<comment type="cofactor">
    <cofactor evidence="2">
        <name>Co(2+)</name>
        <dbReference type="ChEBI" id="CHEBI:48828"/>
    </cofactor>
</comment>
<dbReference type="Gene3D" id="3.40.50.1970">
    <property type="match status" value="1"/>
</dbReference>
<evidence type="ECO:0000256" key="3">
    <source>
        <dbReference type="ARBA" id="ARBA00022723"/>
    </source>
</evidence>
<dbReference type="CDD" id="cd08197">
    <property type="entry name" value="DOIS"/>
    <property type="match status" value="1"/>
</dbReference>
<dbReference type="InterPro" id="IPR030960">
    <property type="entry name" value="DHQS/DOIS_N"/>
</dbReference>